<gene>
    <name evidence="4" type="ORF">DICVIV_02947</name>
</gene>
<dbReference type="GO" id="GO:0016460">
    <property type="term" value="C:myosin II complex"/>
    <property type="evidence" value="ECO:0007669"/>
    <property type="project" value="TreeGrafter"/>
</dbReference>
<sequence>MLLTFLMGRKLSCNKFLYPGNGCIEIDEFIQALRKQLLDPREERELQEVFRVFDKNGDGLISVEDLLKLMHSLGEKLNEADAREMIKEGDIDRDGMISFHGRS</sequence>
<name>A0A0D8Y208_DICVI</name>
<keyword evidence="5" id="KW-1185">Reference proteome</keyword>
<reference evidence="5" key="2">
    <citation type="journal article" date="2016" name="Sci. Rep.">
        <title>Dictyocaulus viviparus genome, variome and transcriptome elucidate lungworm biology and support future intervention.</title>
        <authorList>
            <person name="McNulty S.N."/>
            <person name="Strube C."/>
            <person name="Rosa B.A."/>
            <person name="Martin J.C."/>
            <person name="Tyagi R."/>
            <person name="Choi Y.J."/>
            <person name="Wang Q."/>
            <person name="Hallsworth Pepin K."/>
            <person name="Zhang X."/>
            <person name="Ozersky P."/>
            <person name="Wilson R.K."/>
            <person name="Sternberg P.W."/>
            <person name="Gasser R.B."/>
            <person name="Mitreva M."/>
        </authorList>
    </citation>
    <scope>NUCLEOTIDE SEQUENCE [LARGE SCALE GENOMIC DNA]</scope>
    <source>
        <strain evidence="5">HannoverDv2000</strain>
    </source>
</reference>
<dbReference type="PANTHER" id="PTHR23048:SF0">
    <property type="entry name" value="CALMODULIN LIKE 3"/>
    <property type="match status" value="1"/>
</dbReference>
<dbReference type="OrthoDB" id="26525at2759"/>
<dbReference type="SUPFAM" id="SSF47473">
    <property type="entry name" value="EF-hand"/>
    <property type="match status" value="1"/>
</dbReference>
<dbReference type="SMART" id="SM00054">
    <property type="entry name" value="EFh"/>
    <property type="match status" value="2"/>
</dbReference>
<evidence type="ECO:0000313" key="5">
    <source>
        <dbReference type="Proteomes" id="UP000053766"/>
    </source>
</evidence>
<dbReference type="PROSITE" id="PS00018">
    <property type="entry name" value="EF_HAND_1"/>
    <property type="match status" value="1"/>
</dbReference>
<dbReference type="PROSITE" id="PS50222">
    <property type="entry name" value="EF_HAND_2"/>
    <property type="match status" value="1"/>
</dbReference>
<dbReference type="STRING" id="29172.A0A0D8Y208"/>
<proteinExistence type="predicted"/>
<dbReference type="GO" id="GO:0005509">
    <property type="term" value="F:calcium ion binding"/>
    <property type="evidence" value="ECO:0007669"/>
    <property type="project" value="InterPro"/>
</dbReference>
<dbReference type="CDD" id="cd00051">
    <property type="entry name" value="EFh"/>
    <property type="match status" value="1"/>
</dbReference>
<dbReference type="Proteomes" id="UP000053766">
    <property type="component" value="Unassembled WGS sequence"/>
</dbReference>
<evidence type="ECO:0000256" key="1">
    <source>
        <dbReference type="ARBA" id="ARBA00022737"/>
    </source>
</evidence>
<evidence type="ECO:0000313" key="4">
    <source>
        <dbReference type="EMBL" id="KJH50893.1"/>
    </source>
</evidence>
<accession>A0A0D8Y208</accession>
<dbReference type="InterPro" id="IPR011992">
    <property type="entry name" value="EF-hand-dom_pair"/>
</dbReference>
<dbReference type="EMBL" id="KN716195">
    <property type="protein sequence ID" value="KJH50893.1"/>
    <property type="molecule type" value="Genomic_DNA"/>
</dbReference>
<dbReference type="InterPro" id="IPR018247">
    <property type="entry name" value="EF_Hand_1_Ca_BS"/>
</dbReference>
<dbReference type="Gene3D" id="1.10.238.10">
    <property type="entry name" value="EF-hand"/>
    <property type="match status" value="1"/>
</dbReference>
<reference evidence="4 5" key="1">
    <citation type="submission" date="2013-11" db="EMBL/GenBank/DDBJ databases">
        <title>Draft genome of the bovine lungworm Dictyocaulus viviparus.</title>
        <authorList>
            <person name="Mitreva M."/>
        </authorList>
    </citation>
    <scope>NUCLEOTIDE SEQUENCE [LARGE SCALE GENOMIC DNA]</scope>
    <source>
        <strain evidence="4 5">HannoverDv2000</strain>
    </source>
</reference>
<keyword evidence="2" id="KW-0106">Calcium</keyword>
<dbReference type="InterPro" id="IPR050230">
    <property type="entry name" value="CALM/Myosin/TropC-like"/>
</dbReference>
<feature type="domain" description="EF-hand" evidence="3">
    <location>
        <begin position="41"/>
        <end position="76"/>
    </location>
</feature>
<organism evidence="4 5">
    <name type="scientific">Dictyocaulus viviparus</name>
    <name type="common">Bovine lungworm</name>
    <dbReference type="NCBI Taxonomy" id="29172"/>
    <lineage>
        <taxon>Eukaryota</taxon>
        <taxon>Metazoa</taxon>
        <taxon>Ecdysozoa</taxon>
        <taxon>Nematoda</taxon>
        <taxon>Chromadorea</taxon>
        <taxon>Rhabditida</taxon>
        <taxon>Rhabditina</taxon>
        <taxon>Rhabditomorpha</taxon>
        <taxon>Strongyloidea</taxon>
        <taxon>Metastrongylidae</taxon>
        <taxon>Dictyocaulus</taxon>
    </lineage>
</organism>
<dbReference type="PANTHER" id="PTHR23048">
    <property type="entry name" value="MYOSIN LIGHT CHAIN 1, 3"/>
    <property type="match status" value="1"/>
</dbReference>
<dbReference type="FunFam" id="1.10.238.10:FF:000001">
    <property type="entry name" value="Calmodulin 1"/>
    <property type="match status" value="1"/>
</dbReference>
<dbReference type="AlphaFoldDB" id="A0A0D8Y208"/>
<dbReference type="InterPro" id="IPR002048">
    <property type="entry name" value="EF_hand_dom"/>
</dbReference>
<evidence type="ECO:0000256" key="2">
    <source>
        <dbReference type="ARBA" id="ARBA00022837"/>
    </source>
</evidence>
<keyword evidence="1" id="KW-0677">Repeat</keyword>
<dbReference type="Pfam" id="PF13499">
    <property type="entry name" value="EF-hand_7"/>
    <property type="match status" value="1"/>
</dbReference>
<evidence type="ECO:0000259" key="3">
    <source>
        <dbReference type="PROSITE" id="PS50222"/>
    </source>
</evidence>
<protein>
    <submittedName>
        <fullName evidence="4">EF hand</fullName>
    </submittedName>
</protein>